<dbReference type="SUPFAM" id="SSF109604">
    <property type="entry name" value="HD-domain/PDEase-like"/>
    <property type="match status" value="1"/>
</dbReference>
<dbReference type="InterPro" id="IPR048950">
    <property type="entry name" value="Ppx_GppA_C"/>
</dbReference>
<dbReference type="FunFam" id="3.30.420.150:FF:000001">
    <property type="entry name" value="Guanosine-5'-triphosphate,3'-diphosphate pyrophosphatase"/>
    <property type="match status" value="1"/>
</dbReference>
<keyword evidence="4 8" id="KW-0378">Hydrolase</keyword>
<dbReference type="PANTHER" id="PTHR30005:SF0">
    <property type="entry name" value="RETROGRADE REGULATION PROTEIN 2"/>
    <property type="match status" value="1"/>
</dbReference>
<dbReference type="Proteomes" id="UP000325161">
    <property type="component" value="Chromosome"/>
</dbReference>
<dbReference type="KEGG" id="pacr:FXN63_06695"/>
<feature type="domain" description="Ppx/GppA phosphatase C-terminal" evidence="7">
    <location>
        <begin position="311"/>
        <end position="479"/>
    </location>
</feature>
<evidence type="ECO:0000259" key="7">
    <source>
        <dbReference type="Pfam" id="PF21447"/>
    </source>
</evidence>
<protein>
    <recommendedName>
        <fullName evidence="3">Exopolyphosphatase</fullName>
        <ecNumber evidence="2">3.6.1.11</ecNumber>
    </recommendedName>
</protein>
<evidence type="ECO:0000256" key="5">
    <source>
        <dbReference type="ARBA" id="ARBA00047607"/>
    </source>
</evidence>
<evidence type="ECO:0000313" key="9">
    <source>
        <dbReference type="Proteomes" id="UP000325161"/>
    </source>
</evidence>
<dbReference type="Gene3D" id="3.30.420.40">
    <property type="match status" value="1"/>
</dbReference>
<comment type="catalytic activity">
    <reaction evidence="5">
        <text>[phosphate](n) + H2O = [phosphate](n-1) + phosphate + H(+)</text>
        <dbReference type="Rhea" id="RHEA:21528"/>
        <dbReference type="Rhea" id="RHEA-COMP:9859"/>
        <dbReference type="Rhea" id="RHEA-COMP:14279"/>
        <dbReference type="ChEBI" id="CHEBI:15377"/>
        <dbReference type="ChEBI" id="CHEBI:15378"/>
        <dbReference type="ChEBI" id="CHEBI:16838"/>
        <dbReference type="ChEBI" id="CHEBI:43474"/>
        <dbReference type="EC" id="3.6.1.11"/>
    </reaction>
</comment>
<dbReference type="Pfam" id="PF21447">
    <property type="entry name" value="Ppx-GppA_III"/>
    <property type="match status" value="1"/>
</dbReference>
<accession>A0A5C0AVD4</accession>
<dbReference type="InterPro" id="IPR050273">
    <property type="entry name" value="GppA/Ppx_hydrolase"/>
</dbReference>
<evidence type="ECO:0000256" key="1">
    <source>
        <dbReference type="ARBA" id="ARBA00007125"/>
    </source>
</evidence>
<dbReference type="PIRSF" id="PIRSF001267">
    <property type="entry name" value="Pyrophosphatase_GppA_Ppx"/>
    <property type="match status" value="1"/>
</dbReference>
<dbReference type="OrthoDB" id="9793035at2"/>
<dbReference type="AlphaFoldDB" id="A0A5C0AVD4"/>
<dbReference type="CDD" id="cd24053">
    <property type="entry name" value="ASKHA_NBD_EcPPX-GppA-like"/>
    <property type="match status" value="1"/>
</dbReference>
<dbReference type="EMBL" id="CP043046">
    <property type="protein sequence ID" value="QEI05564.1"/>
    <property type="molecule type" value="Genomic_DNA"/>
</dbReference>
<evidence type="ECO:0000313" key="8">
    <source>
        <dbReference type="EMBL" id="QEI05564.1"/>
    </source>
</evidence>
<gene>
    <name evidence="8" type="primary">ppx</name>
    <name evidence="8" type="ORF">FXN63_06695</name>
</gene>
<dbReference type="PANTHER" id="PTHR30005">
    <property type="entry name" value="EXOPOLYPHOSPHATASE"/>
    <property type="match status" value="1"/>
</dbReference>
<organism evidence="8 9">
    <name type="scientific">Pigmentiphaga aceris</name>
    <dbReference type="NCBI Taxonomy" id="1940612"/>
    <lineage>
        <taxon>Bacteria</taxon>
        <taxon>Pseudomonadati</taxon>
        <taxon>Pseudomonadota</taxon>
        <taxon>Betaproteobacteria</taxon>
        <taxon>Burkholderiales</taxon>
        <taxon>Alcaligenaceae</taxon>
        <taxon>Pigmentiphaga</taxon>
    </lineage>
</organism>
<dbReference type="FunFam" id="3.30.420.40:FF:000023">
    <property type="entry name" value="Guanosine-5'-triphosphate,3'-diphosphate pyrophosphatase"/>
    <property type="match status" value="1"/>
</dbReference>
<dbReference type="GO" id="GO:0006793">
    <property type="term" value="P:phosphorus metabolic process"/>
    <property type="evidence" value="ECO:0007669"/>
    <property type="project" value="InterPro"/>
</dbReference>
<proteinExistence type="inferred from homology"/>
<reference evidence="8 9" key="1">
    <citation type="submission" date="2019-08" db="EMBL/GenBank/DDBJ databases">
        <title>Amphibian skin-associated Pigmentiphaga: genome sequence and occurrence across geography and hosts.</title>
        <authorList>
            <person name="Bletz M.C."/>
            <person name="Bunk B."/>
            <person name="Sproeer C."/>
            <person name="Biwer P."/>
            <person name="Reiter S."/>
            <person name="Rabemananjara F.C.E."/>
            <person name="Schulz S."/>
            <person name="Overmann J."/>
            <person name="Vences M."/>
        </authorList>
    </citation>
    <scope>NUCLEOTIDE SEQUENCE [LARGE SCALE GENOMIC DNA]</scope>
    <source>
        <strain evidence="8 9">Mada1488</strain>
    </source>
</reference>
<keyword evidence="9" id="KW-1185">Reference proteome</keyword>
<dbReference type="InterPro" id="IPR043129">
    <property type="entry name" value="ATPase_NBD"/>
</dbReference>
<dbReference type="SUPFAM" id="SSF53067">
    <property type="entry name" value="Actin-like ATPase domain"/>
    <property type="match status" value="2"/>
</dbReference>
<dbReference type="GO" id="GO:0004309">
    <property type="term" value="F:exopolyphosphatase activity"/>
    <property type="evidence" value="ECO:0007669"/>
    <property type="project" value="UniProtKB-EC"/>
</dbReference>
<evidence type="ECO:0000256" key="4">
    <source>
        <dbReference type="ARBA" id="ARBA00022801"/>
    </source>
</evidence>
<dbReference type="NCBIfam" id="TIGR03706">
    <property type="entry name" value="exo_poly_only"/>
    <property type="match status" value="1"/>
</dbReference>
<dbReference type="RefSeq" id="WP_148813902.1">
    <property type="nucleotide sequence ID" value="NZ_CP043046.1"/>
</dbReference>
<sequence>MNNLLAAVDLGSNSFRLLIGRADSDGMGQVYPVDRMKETVRLAAGLTPTKELDDAAVARAVEVLQRFGERLRSFHPDRVRAVATNTFRVARNVSEFLPLAEAALGFPIEVIAGREEARLIFSGVAHSLPPSPSRRLVVDIGGGSTEFIIGRSFEPELMESLYMGCVSYSRQFFPDGIVDAHGMKQAELAARREVEVISRTYRRSGWKEAYGSSGTAKALGAILVESGFSESGITRKGMDLLKQRLIKMGTVDRAELAGIKHDRSSVLPGGLAIMSAVFDELQIDRMQTADGALRLGVLYDLLGRDASHDKRDDTVRQFMARYEVDVAQAMRVRKAALAIFARLVPGDQPGIEELIRMLAWTAELHEVGLSIAHAAFHKHTAYVLENADMPGFSRQDQKLMSLLALGHIGKLAKLQPLVRNQEQWMAILSLRLATLLFRRREDSDVLPISVSAQGSSIIVKADSEWLAAHPLTDFTLRSETSEWSKIGFNFELLEH</sequence>
<evidence type="ECO:0000259" key="6">
    <source>
        <dbReference type="Pfam" id="PF02541"/>
    </source>
</evidence>
<name>A0A5C0AVD4_9BURK</name>
<dbReference type="InterPro" id="IPR003695">
    <property type="entry name" value="Ppx_GppA_N"/>
</dbReference>
<dbReference type="InterPro" id="IPR030673">
    <property type="entry name" value="PyroPPase_GppA_Ppx"/>
</dbReference>
<feature type="domain" description="Ppx/GppA phosphatase N-terminal" evidence="6">
    <location>
        <begin position="28"/>
        <end position="303"/>
    </location>
</feature>
<dbReference type="InterPro" id="IPR022371">
    <property type="entry name" value="Exopolyphosphatase"/>
</dbReference>
<dbReference type="Pfam" id="PF02541">
    <property type="entry name" value="Ppx-GppA"/>
    <property type="match status" value="1"/>
</dbReference>
<dbReference type="EC" id="3.6.1.11" evidence="2"/>
<dbReference type="Gene3D" id="3.30.420.150">
    <property type="entry name" value="Exopolyphosphatase. Domain 2"/>
    <property type="match status" value="1"/>
</dbReference>
<evidence type="ECO:0000256" key="2">
    <source>
        <dbReference type="ARBA" id="ARBA00012451"/>
    </source>
</evidence>
<dbReference type="Gene3D" id="1.10.3210.10">
    <property type="entry name" value="Hypothetical protein af1432"/>
    <property type="match status" value="1"/>
</dbReference>
<comment type="similarity">
    <text evidence="1">Belongs to the GppA/Ppx family.</text>
</comment>
<evidence type="ECO:0000256" key="3">
    <source>
        <dbReference type="ARBA" id="ARBA00020416"/>
    </source>
</evidence>